<evidence type="ECO:0000256" key="1">
    <source>
        <dbReference type="ARBA" id="ARBA00022741"/>
    </source>
</evidence>
<sequence>MEQIIRAVLDGLESQEAVLLTWGNTQGFFTETELRNTISQVLQNHPLDANGLTSFGIVKVMIDRGLLLRHQQNGVSVFRTRMAESVRLYSQLRQMFPKHGFNDNWRTAPTLVSDYRFLRRQRKYPKRDRQAAEVLQQLDEIAGFTSTHRQLLSALLSHSSGMYNLAYFQQEACKNVLRGLQQSQHRSTATIVCAGTGTGKTLAFYLPALTFIGSELVAKRKDAVKALAIYPRNELLKDQFIETLRQTRKLNTELAKKGVRKVRIAALFGMVPTNKEAIHRDYMKDAWCRHRNGMACLYIPCPTESCRGKMVWHTADYDKNLERLHCDSCSQTIEPDEVILTRKRMKIELPDILFTSTEMLNKQMGNPFLASLFGIGKNVVPPSMMLLDEVHTYSGVSGAQNGMLIRRWRHLSGATPHFVGLSATLEQATRFMASLTGLEEYLVAEVSPIEDDMETEGAEYMLALRGDPASRSSLLSTTIQASMLTRRMLDNAAVPVSNGMYGTRSFVFTDDIDVINRLYFQLLDAEGRYSNGNINAKKEPLAMLRGDAPNEEKFTFGQQWPLAKMIGHTLDSADRSNVKRTSSQDAGVDHAADLIVATASLEVGFNDPNVGAVIQHKAPRDNAQFLQRKGRAGRQRTMRPWTVVVLSDYGRDRMAFQCYENLFEPVLKARQLPVGNSYVLRMQAAFATMDWLSSRNEYLNQWNRGIWDDLSVPQDKGKPSEAQSKLADLIEDLLNSQKIQQEFNSWLAEALGIKDEKLLQSLLWQPPRAIMTAFLPTVLRRLRSNWSRLGIEQADNCRKSTPMPDFIPSALFNDLCLPELQINLLGEVGQEPDAHSMPILQGMKDFAPGRISKRFAIKNIRECHWLVPKKLELKDGSHPFPIDDYCPPDKRESMPDCHITTRTGMQVIPCFRAWEVTASTPPDDLKLSETSNAFLNWHSEIRPPQNGIPAEVPSNNAWQDIFQQVEFYSHQQHCPIEAVRFATGSRANIKFSDQREDLQIDFKFEHQGEPAAFGFSLWVDAIKFQCRLPNFDLASISNNRELVAGLRTARFLYEVSHDEAISVNTFLGGWLAETVLAGIGSEAVLKNCTPEQAFRAMEHNSARIALIDVPARIFQTLYDAQTGEEIEQDLQQSLRELLSQAPVMARIADWVELLWQPLDNTWLEWLTLNFTNTLGAALLQTAMQLCPDADDNDLILDLNGGPVRTSLLAPDQREIWLSETTVGGGGIIEKIQQIYREDPRSFFELLDFNLSPGDYETMDNNVWHLLQTMVNPTSSLPACMNEMRLANDHASQVQAQRNLLGELQRSGFMTSHSFLSAINTRLLRPGTDASSDVFLLQLQQDWRQQEQRLGIELPQRVYAFTCSQSSALDQQLQQASQGQHNLESWRLNTCNGLLWPRGHTIRDSWLTWYNPYSFAGPTERLLLAHVVQHSCAQVALSQPDWMQQCHQHLENNGKCELLAEPGDAINEAIATLLVTPVEMYGLFFYPRVSALRRHNNDTFAMIEIPEAIQ</sequence>
<keyword evidence="2" id="KW-0067">ATP-binding</keyword>
<dbReference type="RefSeq" id="WP_000435028.1">
    <property type="nucleotide sequence ID" value="NZ_AP027156.1"/>
</dbReference>
<feature type="domain" description="Helicase C-terminal" evidence="4">
    <location>
        <begin position="514"/>
        <end position="678"/>
    </location>
</feature>
<keyword evidence="6" id="KW-0347">Helicase</keyword>
<dbReference type="PROSITE" id="PS51192">
    <property type="entry name" value="HELICASE_ATP_BIND_1"/>
    <property type="match status" value="1"/>
</dbReference>
<gene>
    <name evidence="5" type="ORF">BG944_000711</name>
    <name evidence="6" type="ORF">HKA49_002290</name>
</gene>
<dbReference type="PANTHER" id="PTHR47957">
    <property type="entry name" value="ATP-DEPENDENT HELICASE HRQ1"/>
    <property type="match status" value="1"/>
</dbReference>
<evidence type="ECO:0000313" key="7">
    <source>
        <dbReference type="Proteomes" id="UP000521994"/>
    </source>
</evidence>
<dbReference type="GO" id="GO:0003676">
    <property type="term" value="F:nucleic acid binding"/>
    <property type="evidence" value="ECO:0007669"/>
    <property type="project" value="InterPro"/>
</dbReference>
<dbReference type="GO" id="GO:0006289">
    <property type="term" value="P:nucleotide-excision repair"/>
    <property type="evidence" value="ECO:0007669"/>
    <property type="project" value="TreeGrafter"/>
</dbReference>
<dbReference type="NCBIfam" id="NF041067">
    <property type="entry name" value="DpdJ"/>
    <property type="match status" value="1"/>
</dbReference>
<proteinExistence type="predicted"/>
<dbReference type="InterPro" id="IPR027417">
    <property type="entry name" value="P-loop_NTPase"/>
</dbReference>
<dbReference type="EMBL" id="AASXRC010000003">
    <property type="protein sequence ID" value="EFI0211612.1"/>
    <property type="molecule type" value="Genomic_DNA"/>
</dbReference>
<dbReference type="SMART" id="SM00487">
    <property type="entry name" value="DEXDc"/>
    <property type="match status" value="1"/>
</dbReference>
<reference evidence="6 8" key="1">
    <citation type="journal article" date="2018" name="Genome Biol.">
        <title>SKESA: strategic k-mer extension for scrupulous assemblies.</title>
        <authorList>
            <person name="Souvorov A."/>
            <person name="Agarwala R."/>
            <person name="Lipman D.J."/>
        </authorList>
    </citation>
    <scope>NUCLEOTIDE SEQUENCE [LARGE SCALE GENOMIC DNA]</scope>
    <source>
        <strain evidence="6 8">TW14994</strain>
    </source>
</reference>
<dbReference type="GO" id="GO:0036297">
    <property type="term" value="P:interstrand cross-link repair"/>
    <property type="evidence" value="ECO:0007669"/>
    <property type="project" value="TreeGrafter"/>
</dbReference>
<evidence type="ECO:0000259" key="3">
    <source>
        <dbReference type="PROSITE" id="PS51192"/>
    </source>
</evidence>
<dbReference type="Proteomes" id="UP000842385">
    <property type="component" value="Unassembled WGS sequence"/>
</dbReference>
<evidence type="ECO:0000313" key="5">
    <source>
        <dbReference type="EMBL" id="EFI0211612.1"/>
    </source>
</evidence>
<keyword evidence="1" id="KW-0547">Nucleotide-binding</keyword>
<evidence type="ECO:0000259" key="4">
    <source>
        <dbReference type="PROSITE" id="PS51194"/>
    </source>
</evidence>
<dbReference type="Gene3D" id="3.40.50.300">
    <property type="entry name" value="P-loop containing nucleotide triphosphate hydrolases"/>
    <property type="match status" value="2"/>
</dbReference>
<dbReference type="GO" id="GO:0005524">
    <property type="term" value="F:ATP binding"/>
    <property type="evidence" value="ECO:0007669"/>
    <property type="project" value="UniProtKB-KW"/>
</dbReference>
<feature type="domain" description="Helicase ATP-binding" evidence="3">
    <location>
        <begin position="181"/>
        <end position="443"/>
    </location>
</feature>
<dbReference type="SUPFAM" id="SSF52540">
    <property type="entry name" value="P-loop containing nucleoside triphosphate hydrolases"/>
    <property type="match status" value="1"/>
</dbReference>
<accession>A0A0H0QLC1</accession>
<dbReference type="InterPro" id="IPR001650">
    <property type="entry name" value="Helicase_C-like"/>
</dbReference>
<dbReference type="InterPro" id="IPR014001">
    <property type="entry name" value="Helicase_ATP-bd"/>
</dbReference>
<organism evidence="6 8">
    <name type="scientific">Escherichia coli</name>
    <dbReference type="NCBI Taxonomy" id="562"/>
    <lineage>
        <taxon>Bacteria</taxon>
        <taxon>Pseudomonadati</taxon>
        <taxon>Pseudomonadota</taxon>
        <taxon>Gammaproteobacteria</taxon>
        <taxon>Enterobacterales</taxon>
        <taxon>Enterobacteriaceae</taxon>
        <taxon>Escherichia</taxon>
    </lineage>
</organism>
<dbReference type="PANTHER" id="PTHR47957:SF3">
    <property type="entry name" value="ATP-DEPENDENT HELICASE HRQ1"/>
    <property type="match status" value="1"/>
</dbReference>
<name>A0A0H0QLC1_ECOLX</name>
<evidence type="ECO:0000256" key="2">
    <source>
        <dbReference type="ARBA" id="ARBA00022840"/>
    </source>
</evidence>
<dbReference type="SMART" id="SM00490">
    <property type="entry name" value="HELICc"/>
    <property type="match status" value="1"/>
</dbReference>
<dbReference type="Proteomes" id="UP000521994">
    <property type="component" value="Unassembled WGS sequence"/>
</dbReference>
<dbReference type="InterPro" id="IPR011545">
    <property type="entry name" value="DEAD/DEAH_box_helicase_dom"/>
</dbReference>
<evidence type="ECO:0000313" key="8">
    <source>
        <dbReference type="Proteomes" id="UP000842385"/>
    </source>
</evidence>
<protein>
    <submittedName>
        <fullName evidence="6">DEAD/DEAH box helicase</fullName>
    </submittedName>
</protein>
<dbReference type="Pfam" id="PF00271">
    <property type="entry name" value="Helicase_C"/>
    <property type="match status" value="1"/>
</dbReference>
<keyword evidence="6" id="KW-0378">Hydrolase</keyword>
<dbReference type="GO" id="GO:0043138">
    <property type="term" value="F:3'-5' DNA helicase activity"/>
    <property type="evidence" value="ECO:0007669"/>
    <property type="project" value="TreeGrafter"/>
</dbReference>
<dbReference type="EMBL" id="DABFUC010000009">
    <property type="protein sequence ID" value="HAI8958141.1"/>
    <property type="molecule type" value="Genomic_DNA"/>
</dbReference>
<reference evidence="5 7" key="2">
    <citation type="submission" date="2020-02" db="EMBL/GenBank/DDBJ databases">
        <authorList>
            <consortium name="PulseNet: The National Subtyping Network for Foodborne Disease Surveillance"/>
            <person name="Tarr C.L."/>
            <person name="Trees E."/>
            <person name="Katz L.S."/>
            <person name="Carleton-Romer H.A."/>
            <person name="Stroika S."/>
            <person name="Kucerova Z."/>
            <person name="Roache K.F."/>
            <person name="Sabol A.L."/>
            <person name="Besser J."/>
            <person name="Gerner-Smidt P."/>
        </authorList>
    </citation>
    <scope>NUCLEOTIDE SEQUENCE [LARGE SCALE GENOMIC DNA]</scope>
    <source>
        <strain evidence="5 7">2014C-3796</strain>
    </source>
</reference>
<comment type="caution">
    <text evidence="6">The sequence shown here is derived from an EMBL/GenBank/DDBJ whole genome shotgun (WGS) entry which is preliminary data.</text>
</comment>
<evidence type="ECO:0000313" key="6">
    <source>
        <dbReference type="EMBL" id="HAI8958141.1"/>
    </source>
</evidence>
<reference evidence="6" key="3">
    <citation type="submission" date="2020-04" db="EMBL/GenBank/DDBJ databases">
        <authorList>
            <consortium name="NCBI Pathogen Detection Project"/>
        </authorList>
    </citation>
    <scope>NUCLEOTIDE SEQUENCE</scope>
    <source>
        <strain evidence="6">TW14994</strain>
    </source>
</reference>
<dbReference type="PROSITE" id="PS51194">
    <property type="entry name" value="HELICASE_CTER"/>
    <property type="match status" value="1"/>
</dbReference>
<dbReference type="Pfam" id="PF00270">
    <property type="entry name" value="DEAD"/>
    <property type="match status" value="1"/>
</dbReference>